<dbReference type="InterPro" id="IPR014031">
    <property type="entry name" value="Ketoacyl_synth_C"/>
</dbReference>
<dbReference type="FunFam" id="3.40.50.720:FF:000209">
    <property type="entry name" value="Polyketide synthase Pks12"/>
    <property type="match status" value="1"/>
</dbReference>
<dbReference type="InterPro" id="IPR016035">
    <property type="entry name" value="Acyl_Trfase/lysoPLipase"/>
</dbReference>
<feature type="domain" description="Ketosynthase family 3 (KS3)" evidence="9">
    <location>
        <begin position="5"/>
        <end position="410"/>
    </location>
</feature>
<dbReference type="GO" id="GO:0004312">
    <property type="term" value="F:fatty acid synthase activity"/>
    <property type="evidence" value="ECO:0007669"/>
    <property type="project" value="TreeGrafter"/>
</dbReference>
<dbReference type="InterPro" id="IPR016039">
    <property type="entry name" value="Thiolase-like"/>
</dbReference>
<dbReference type="InterPro" id="IPR011032">
    <property type="entry name" value="GroES-like_sf"/>
</dbReference>
<protein>
    <recommendedName>
        <fullName evidence="13">Polyketide synthase</fullName>
    </recommendedName>
</protein>
<dbReference type="SUPFAM" id="SSF53901">
    <property type="entry name" value="Thiolase-like"/>
    <property type="match status" value="1"/>
</dbReference>
<dbReference type="GO" id="GO:0006633">
    <property type="term" value="P:fatty acid biosynthetic process"/>
    <property type="evidence" value="ECO:0007669"/>
    <property type="project" value="TreeGrafter"/>
</dbReference>
<keyword evidence="4" id="KW-0560">Oxidoreductase</keyword>
<dbReference type="InterPro" id="IPR014030">
    <property type="entry name" value="Ketoacyl_synth_N"/>
</dbReference>
<dbReference type="SMART" id="SM00823">
    <property type="entry name" value="PKS_PP"/>
    <property type="match status" value="1"/>
</dbReference>
<dbReference type="Gene3D" id="3.40.50.720">
    <property type="entry name" value="NAD(P)-binding Rossmann-like Domain"/>
    <property type="match status" value="2"/>
</dbReference>
<dbReference type="PROSITE" id="PS00012">
    <property type="entry name" value="PHOSPHOPANTETHEINE"/>
    <property type="match status" value="1"/>
</dbReference>
<dbReference type="Pfam" id="PF21089">
    <property type="entry name" value="PKS_DH_N"/>
    <property type="match status" value="1"/>
</dbReference>
<dbReference type="SMART" id="SM00829">
    <property type="entry name" value="PKS_ER"/>
    <property type="match status" value="1"/>
</dbReference>
<keyword evidence="3" id="KW-0808">Transferase</keyword>
<dbReference type="SUPFAM" id="SSF52151">
    <property type="entry name" value="FabD/lysophospholipase-like"/>
    <property type="match status" value="1"/>
</dbReference>
<dbReference type="CDD" id="cd00833">
    <property type="entry name" value="PKS"/>
    <property type="match status" value="1"/>
</dbReference>
<sequence>MSYQQEPMAIVGIACRLPGGNHSPWKLQDFLEKGGIASNQVPDSRFNIRGHHDGSGKPGTMRPPGGMFLGGLDLASFDPGFFELSGLEAIAMDPNQRQMLEVVVEGLENAGIPLERLNGAPVACFVGSYASDYGDMHNRDPEDRPANNPVGIGRAILANRISYCLNLKGPSITIDTACSGSLIGIDLACRMIQSGEVGTAIVAASNLYLNPDHVMDAGSVGQAHSPTALCHTFDASADGYAKAEAVSCVVIKRLADAIRDRDPVRAVIRGSASTSNGRTAGIASPNWESQAQAIRQAYENAGISELNETTYLECHGTGTQAGDVAEVKSNIGHSEPAAGLSGLIKVVLAMETGIIPGTPLFKVPNPSIDFSGNRVKAFRTALPWPNTILRRASINSFGFGGSNAHTIVEQADADIRRNYTCSYQPATGSLLWENANYQTSTPKPHVAIVSANDAVSLEANVKVLCDHLSDPRVDVSSLSDLAYTLSERRSRLWHRAFVTTSDMELNEKDFTFAKRDQKEPRIGFVFTGQGAQWPQMGKTLIEHFPIARTILQELDATLQSMRDPPSWSLLTELTAERTSEHVRQPEMSQPLVTAMQLCVVEILRDWGIEPCSVIGHSSGEIAAAYAAGLLDRPSALRAAFYRGQAAVHAGRSGEGNEPGMGMLAIGLSAEAAAPFLANFEGRLSISCYNSPESLTISGNKADLEALNQELKSASHFSRLLQVDVAYHSPLVEAISKRYLDLLGADAKFAPVRDCVPRIQMYSTVMASKLDMPTDSHYWQANMNSPVRFEETLKKMISSAHSPTILVEIGPSGALAGPIKQTLKSLTQDKNMTYYPSWSRNGHASKPLFDLAGHLYASGSNINFARVNEYDKGVRTIVDLPNYRWNHMVKYWHENEASRQWRFKQFPSHDLIGSKTLSSSWHMPVWHKHLLLEDVPWLRDHKMGTDILIPGAGLVAMALEAMYQKHTALGDITGCAANELCYRFRNVRFDKAVVVEEDKKVFIKLSLFPVAGSKGWHEFQIRTMNSDLEVLHCNGLVRVQDPLRESISGTDLEPLKLSQPAKPWYKAQSEIGMGFGPAFRNIQSIESSNGTRSCRTLVSLAAPTSKWTPQSYYPFHPAVLDSMLQTATAANACGDRSSIQDVMVPSMVDDMIINQVPACLVKGLSLASSTYSGRGRQDLAKNWLANISIHDPQTGATFIKVRNLRYIKLDVIRSPDPHRFSAMSWKPDVTLLSQDQLLRERSSSHSTMLDHVIDLISHKKPTISVLEVDLGQSDPSSLWFGATDTGARAAYSRYGFASSSAEGLVAVQAQYEAMPNTSFYLANPEREGLGIDGTAKYDLAIIRVPQIVVSTVEAVVDGTRSLLSNGAFILLALLQDSAVLLNGKSQVSTSNDTNSPSSWIPHVLTSTDNGLVFMGSLPRVESNIVSCSSSYLYQYVGEGNHSHGVHDDPWSIHVVSFSEPGTYPPPGLSASLAESGFIVSESKDISEVHGPKSIVLVTDELSHSVLRYANYRIWETLKTLLGSGIPVLWVTKGAQLGVTNPDGALVQGLFRVVRREDLTARLTTLDMSSDYSGDGSAWWPRVVQILSEIRRGAPEANTRSAGRAEDDGVPSIRGALFSTPNRVQLMAERVGTLDMAWHETDTGELPELDGQWIEVEVVAIGINFKDVVTAMGIVPENEYALGLECAGIVTRLGKRATKFQQGDRVVALRNAMFANRCRVPESRAQLIPSGVSFDLAATIPIVYCTSLYSMFHLGNLRKGQSVLIHSAAGGVGLAALELARYKGAEVFATVGSEKKKTYLVEKYNMPSERIFNSRSAEFADQILRVTSGRGVDLILNSLTGDLLDASWRICADGGTLVEIGKKDMVDRNRLSMEPFDRGCSYRPVDLSNTKVVSDALIESGIPTLRLLKETFDLIEQGRIEPTHPMSTYGFDAIPDALVRLRGGEQIGKIVISRTNKDTDIEVPIKPMLRVLQLRSDVAYLIVGGLRGLCGSLAVHMARHGARHLLVYNRSGCGDQESSRIIRDCGVYGCRVIAVQGDIRDIEAVKRVVRSIKPPIGGVIQGAMALRDKPFEAMEVDDYHAAVDAKVQGTWNIHLALQESGQVVDFFTMLSSVSGIIGTKGQANYASANTFLDAFASYRQGLGLAANSIDLGVIQDVGYVAQQGESLEQRFDRSEWTPLNERVLRKVLSYSIMQQDPKQPINMASRAQMITGIGDLRGGDNGFGFDNLAADPRFAYLAGSHDASNTADLSAADEEGQRLAQATRAFRVLHASTGSGPPSKEDEAKLIAAGVELLAVQIGKALRLEAEIEPAKPPATYGLDSLSATELRGWVRVSVGAELSSFDITNASSLVELSKKLVAKMPPVVGK</sequence>
<dbReference type="InterPro" id="IPR049552">
    <property type="entry name" value="PKS_DH_N"/>
</dbReference>
<dbReference type="InterPro" id="IPR014043">
    <property type="entry name" value="Acyl_transferase_dom"/>
</dbReference>
<proteinExistence type="predicted"/>
<dbReference type="CDD" id="cd05195">
    <property type="entry name" value="enoyl_red"/>
    <property type="match status" value="1"/>
</dbReference>
<keyword evidence="2" id="KW-0597">Phosphoprotein</keyword>
<keyword evidence="5" id="KW-0511">Multifunctional enzyme</keyword>
<evidence type="ECO:0000256" key="7">
    <source>
        <dbReference type="SAM" id="MobiDB-lite"/>
    </source>
</evidence>
<keyword evidence="12" id="KW-1185">Reference proteome</keyword>
<evidence type="ECO:0000256" key="2">
    <source>
        <dbReference type="ARBA" id="ARBA00022553"/>
    </source>
</evidence>
<dbReference type="Gene3D" id="3.90.180.10">
    <property type="entry name" value="Medium-chain alcohol dehydrogenases, catalytic domain"/>
    <property type="match status" value="1"/>
</dbReference>
<dbReference type="InterPro" id="IPR001227">
    <property type="entry name" value="Ac_transferase_dom_sf"/>
</dbReference>
<dbReference type="GO" id="GO:0044550">
    <property type="term" value="P:secondary metabolite biosynthetic process"/>
    <property type="evidence" value="ECO:0007669"/>
    <property type="project" value="TreeGrafter"/>
</dbReference>
<feature type="region of interest" description="Disordered" evidence="7">
    <location>
        <begin position="42"/>
        <end position="61"/>
    </location>
</feature>
<dbReference type="Pfam" id="PF13602">
    <property type="entry name" value="ADH_zinc_N_2"/>
    <property type="match status" value="1"/>
</dbReference>
<dbReference type="SMART" id="SM00826">
    <property type="entry name" value="PKS_DH"/>
    <property type="match status" value="1"/>
</dbReference>
<dbReference type="InterPro" id="IPR016036">
    <property type="entry name" value="Malonyl_transacylase_ACP-bd"/>
</dbReference>
<dbReference type="SMART" id="SM00822">
    <property type="entry name" value="PKS_KR"/>
    <property type="match status" value="1"/>
</dbReference>
<dbReference type="InterPro" id="IPR049551">
    <property type="entry name" value="PKS_DH_C"/>
</dbReference>
<dbReference type="InterPro" id="IPR042104">
    <property type="entry name" value="PKS_dehydratase_sf"/>
</dbReference>
<evidence type="ECO:0000259" key="10">
    <source>
        <dbReference type="PROSITE" id="PS52019"/>
    </source>
</evidence>
<evidence type="ECO:0000256" key="6">
    <source>
        <dbReference type="PROSITE-ProRule" id="PRU01363"/>
    </source>
</evidence>
<feature type="domain" description="PKS/mFAS DH" evidence="10">
    <location>
        <begin position="908"/>
        <end position="1214"/>
    </location>
</feature>
<dbReference type="PROSITE" id="PS52004">
    <property type="entry name" value="KS3_2"/>
    <property type="match status" value="1"/>
</dbReference>
<reference evidence="11 12" key="1">
    <citation type="submission" date="2023-01" db="EMBL/GenBank/DDBJ databases">
        <title>Analysis of 21 Apiospora genomes using comparative genomics revels a genus with tremendous synthesis potential of carbohydrate active enzymes and secondary metabolites.</title>
        <authorList>
            <person name="Sorensen T."/>
        </authorList>
    </citation>
    <scope>NUCLEOTIDE SEQUENCE [LARGE SCALE GENOMIC DNA]</scope>
    <source>
        <strain evidence="11 12">CBS 117206</strain>
    </source>
</reference>
<feature type="active site" description="Proton acceptor; for dehydratase activity" evidence="6">
    <location>
        <position position="940"/>
    </location>
</feature>
<organism evidence="11 12">
    <name type="scientific">Apiospora kogelbergensis</name>
    <dbReference type="NCBI Taxonomy" id="1337665"/>
    <lineage>
        <taxon>Eukaryota</taxon>
        <taxon>Fungi</taxon>
        <taxon>Dikarya</taxon>
        <taxon>Ascomycota</taxon>
        <taxon>Pezizomycotina</taxon>
        <taxon>Sordariomycetes</taxon>
        <taxon>Xylariomycetidae</taxon>
        <taxon>Amphisphaeriales</taxon>
        <taxon>Apiosporaceae</taxon>
        <taxon>Apiospora</taxon>
    </lineage>
</organism>
<dbReference type="InterPro" id="IPR009081">
    <property type="entry name" value="PP-bd_ACP"/>
</dbReference>
<dbReference type="SMART" id="SM00827">
    <property type="entry name" value="PKS_AT"/>
    <property type="match status" value="1"/>
</dbReference>
<dbReference type="Pfam" id="PF02801">
    <property type="entry name" value="Ketoacyl-synt_C"/>
    <property type="match status" value="1"/>
</dbReference>
<dbReference type="GO" id="GO:1901336">
    <property type="term" value="P:lactone biosynthetic process"/>
    <property type="evidence" value="ECO:0007669"/>
    <property type="project" value="UniProtKB-ARBA"/>
</dbReference>
<dbReference type="Gene3D" id="3.10.129.110">
    <property type="entry name" value="Polyketide synthase dehydratase"/>
    <property type="match status" value="1"/>
</dbReference>
<dbReference type="PANTHER" id="PTHR43775">
    <property type="entry name" value="FATTY ACID SYNTHASE"/>
    <property type="match status" value="1"/>
</dbReference>
<comment type="caution">
    <text evidence="11">The sequence shown here is derived from an EMBL/GenBank/DDBJ whole genome shotgun (WGS) entry which is preliminary data.</text>
</comment>
<feature type="region of interest" description="C-terminal hotdog fold" evidence="6">
    <location>
        <begin position="1055"/>
        <end position="1214"/>
    </location>
</feature>
<dbReference type="Pfam" id="PF14765">
    <property type="entry name" value="PS-DH"/>
    <property type="match status" value="1"/>
</dbReference>
<dbReference type="Gene3D" id="3.40.47.10">
    <property type="match status" value="1"/>
</dbReference>
<evidence type="ECO:0000259" key="8">
    <source>
        <dbReference type="PROSITE" id="PS50075"/>
    </source>
</evidence>
<dbReference type="EMBL" id="JAQQWP010000008">
    <property type="protein sequence ID" value="KAK8105531.1"/>
    <property type="molecule type" value="Genomic_DNA"/>
</dbReference>
<evidence type="ECO:0000313" key="11">
    <source>
        <dbReference type="EMBL" id="KAK8105531.1"/>
    </source>
</evidence>
<dbReference type="PANTHER" id="PTHR43775:SF18">
    <property type="entry name" value="ENZYME, PUTATIVE (JCVI)-RELATED"/>
    <property type="match status" value="1"/>
</dbReference>
<evidence type="ECO:0008006" key="13">
    <source>
        <dbReference type="Google" id="ProtNLM"/>
    </source>
</evidence>
<keyword evidence="1" id="KW-0596">Phosphopantetheine</keyword>
<dbReference type="InterPro" id="IPR020843">
    <property type="entry name" value="ER"/>
</dbReference>
<dbReference type="GO" id="GO:0016491">
    <property type="term" value="F:oxidoreductase activity"/>
    <property type="evidence" value="ECO:0007669"/>
    <property type="project" value="UniProtKB-KW"/>
</dbReference>
<dbReference type="Proteomes" id="UP001392437">
    <property type="component" value="Unassembled WGS sequence"/>
</dbReference>
<dbReference type="InterPro" id="IPR020841">
    <property type="entry name" value="PKS_Beta-ketoAc_synthase_dom"/>
</dbReference>
<dbReference type="InterPro" id="IPR032821">
    <property type="entry name" value="PKS_assoc"/>
</dbReference>
<dbReference type="GO" id="GO:0031177">
    <property type="term" value="F:phosphopantetheine binding"/>
    <property type="evidence" value="ECO:0007669"/>
    <property type="project" value="InterPro"/>
</dbReference>
<dbReference type="InterPro" id="IPR013154">
    <property type="entry name" value="ADH-like_N"/>
</dbReference>
<dbReference type="InterPro" id="IPR057326">
    <property type="entry name" value="KR_dom"/>
</dbReference>
<evidence type="ECO:0000256" key="5">
    <source>
        <dbReference type="ARBA" id="ARBA00023268"/>
    </source>
</evidence>
<dbReference type="SUPFAM" id="SSF55048">
    <property type="entry name" value="Probable ACP-binding domain of malonyl-CoA ACP transacylase"/>
    <property type="match status" value="1"/>
</dbReference>
<dbReference type="InterPro" id="IPR050091">
    <property type="entry name" value="PKS_NRPS_Biosynth_Enz"/>
</dbReference>
<dbReference type="Pfam" id="PF08240">
    <property type="entry name" value="ADH_N"/>
    <property type="match status" value="1"/>
</dbReference>
<feature type="region of interest" description="N-terminal hotdog fold" evidence="6">
    <location>
        <begin position="908"/>
        <end position="1043"/>
    </location>
</feature>
<feature type="active site" description="Proton donor; for dehydratase activity" evidence="6">
    <location>
        <position position="1120"/>
    </location>
</feature>
<dbReference type="Gene3D" id="3.30.70.3290">
    <property type="match status" value="1"/>
</dbReference>
<dbReference type="Pfam" id="PF00698">
    <property type="entry name" value="Acyl_transf_1"/>
    <property type="match status" value="1"/>
</dbReference>
<dbReference type="InterPro" id="IPR036291">
    <property type="entry name" value="NAD(P)-bd_dom_sf"/>
</dbReference>
<dbReference type="InterPro" id="IPR049900">
    <property type="entry name" value="PKS_mFAS_DH"/>
</dbReference>
<dbReference type="SUPFAM" id="SSF51735">
    <property type="entry name" value="NAD(P)-binding Rossmann-fold domains"/>
    <property type="match status" value="2"/>
</dbReference>
<gene>
    <name evidence="11" type="ORF">PG999_008890</name>
</gene>
<dbReference type="InterPro" id="IPR020806">
    <property type="entry name" value="PKS_PP-bd"/>
</dbReference>
<evidence type="ECO:0000256" key="3">
    <source>
        <dbReference type="ARBA" id="ARBA00022679"/>
    </source>
</evidence>
<evidence type="ECO:0000256" key="1">
    <source>
        <dbReference type="ARBA" id="ARBA00022450"/>
    </source>
</evidence>
<dbReference type="SUPFAM" id="SSF50129">
    <property type="entry name" value="GroES-like"/>
    <property type="match status" value="1"/>
</dbReference>
<dbReference type="InterPro" id="IPR013968">
    <property type="entry name" value="PKS_KR"/>
</dbReference>
<evidence type="ECO:0000259" key="9">
    <source>
        <dbReference type="PROSITE" id="PS52004"/>
    </source>
</evidence>
<name>A0AAW0QSY9_9PEZI</name>
<dbReference type="PROSITE" id="PS52019">
    <property type="entry name" value="PKS_MFAS_DH"/>
    <property type="match status" value="1"/>
</dbReference>
<dbReference type="Pfam" id="PF08659">
    <property type="entry name" value="KR"/>
    <property type="match status" value="1"/>
</dbReference>
<accession>A0AAW0QSY9</accession>
<dbReference type="Gene3D" id="3.40.366.10">
    <property type="entry name" value="Malonyl-Coenzyme A Acyl Carrier Protein, domain 2"/>
    <property type="match status" value="1"/>
</dbReference>
<evidence type="ECO:0000256" key="4">
    <source>
        <dbReference type="ARBA" id="ARBA00023002"/>
    </source>
</evidence>
<feature type="domain" description="Carrier" evidence="8">
    <location>
        <begin position="2283"/>
        <end position="2359"/>
    </location>
</feature>
<dbReference type="InterPro" id="IPR020807">
    <property type="entry name" value="PKS_DH"/>
</dbReference>
<evidence type="ECO:0000313" key="12">
    <source>
        <dbReference type="Proteomes" id="UP001392437"/>
    </source>
</evidence>
<dbReference type="InterPro" id="IPR006162">
    <property type="entry name" value="Ppantetheine_attach_site"/>
</dbReference>
<dbReference type="Pfam" id="PF16197">
    <property type="entry name" value="KAsynt_C_assoc"/>
    <property type="match status" value="1"/>
</dbReference>
<dbReference type="SMART" id="SM00825">
    <property type="entry name" value="PKS_KS"/>
    <property type="match status" value="1"/>
</dbReference>
<dbReference type="Pfam" id="PF00109">
    <property type="entry name" value="ketoacyl-synt"/>
    <property type="match status" value="1"/>
</dbReference>
<dbReference type="PROSITE" id="PS50075">
    <property type="entry name" value="CARRIER"/>
    <property type="match status" value="1"/>
</dbReference>